<dbReference type="EMBL" id="VULZ01000013">
    <property type="protein sequence ID" value="MSS15560.1"/>
    <property type="molecule type" value="Genomic_DNA"/>
</dbReference>
<dbReference type="SUPFAM" id="SSF51306">
    <property type="entry name" value="LexA/Signal peptidase"/>
    <property type="match status" value="1"/>
</dbReference>
<name>A0A6L5X5Q0_9FIRM</name>
<accession>A0A6L5X5Q0</accession>
<dbReference type="PANTHER" id="PTHR33516">
    <property type="entry name" value="LEXA REPRESSOR"/>
    <property type="match status" value="1"/>
</dbReference>
<dbReference type="InterPro" id="IPR050077">
    <property type="entry name" value="LexA_repressor"/>
</dbReference>
<reference evidence="2 3" key="1">
    <citation type="submission" date="2019-08" db="EMBL/GenBank/DDBJ databases">
        <title>In-depth cultivation of the pig gut microbiome towards novel bacterial diversity and tailored functional studies.</title>
        <authorList>
            <person name="Wylensek D."/>
            <person name="Hitch T.C.A."/>
            <person name="Clavel T."/>
        </authorList>
    </citation>
    <scope>NUCLEOTIDE SEQUENCE [LARGE SCALE GENOMIC DNA]</scope>
    <source>
        <strain evidence="2 3">Oil+RF-744-WCA-WT-11</strain>
    </source>
</reference>
<dbReference type="Proteomes" id="UP000481852">
    <property type="component" value="Unassembled WGS sequence"/>
</dbReference>
<dbReference type="Pfam" id="PF01381">
    <property type="entry name" value="HTH_3"/>
    <property type="match status" value="1"/>
</dbReference>
<evidence type="ECO:0000313" key="2">
    <source>
        <dbReference type="EMBL" id="MSS15560.1"/>
    </source>
</evidence>
<dbReference type="InterPro" id="IPR001387">
    <property type="entry name" value="Cro/C1-type_HTH"/>
</dbReference>
<keyword evidence="3" id="KW-1185">Reference proteome</keyword>
<dbReference type="PROSITE" id="PS50943">
    <property type="entry name" value="HTH_CROC1"/>
    <property type="match status" value="1"/>
</dbReference>
<feature type="domain" description="HTH cro/C1-type" evidence="1">
    <location>
        <begin position="11"/>
        <end position="65"/>
    </location>
</feature>
<dbReference type="InterPro" id="IPR015927">
    <property type="entry name" value="Peptidase_S24_S26A/B/C"/>
</dbReference>
<dbReference type="SUPFAM" id="SSF47413">
    <property type="entry name" value="lambda repressor-like DNA-binding domains"/>
    <property type="match status" value="1"/>
</dbReference>
<evidence type="ECO:0000313" key="3">
    <source>
        <dbReference type="Proteomes" id="UP000481852"/>
    </source>
</evidence>
<organism evidence="2 3">
    <name type="scientific">Porcincola intestinalis</name>
    <dbReference type="NCBI Taxonomy" id="2606632"/>
    <lineage>
        <taxon>Bacteria</taxon>
        <taxon>Bacillati</taxon>
        <taxon>Bacillota</taxon>
        <taxon>Clostridia</taxon>
        <taxon>Lachnospirales</taxon>
        <taxon>Lachnospiraceae</taxon>
        <taxon>Porcincola</taxon>
    </lineage>
</organism>
<dbReference type="InterPro" id="IPR039418">
    <property type="entry name" value="LexA-like"/>
</dbReference>
<evidence type="ECO:0000259" key="1">
    <source>
        <dbReference type="PROSITE" id="PS50943"/>
    </source>
</evidence>
<proteinExistence type="predicted"/>
<dbReference type="CDD" id="cd00093">
    <property type="entry name" value="HTH_XRE"/>
    <property type="match status" value="1"/>
</dbReference>
<dbReference type="Pfam" id="PF00717">
    <property type="entry name" value="Peptidase_S24"/>
    <property type="match status" value="1"/>
</dbReference>
<dbReference type="SMART" id="SM00530">
    <property type="entry name" value="HTH_XRE"/>
    <property type="match status" value="1"/>
</dbReference>
<dbReference type="RefSeq" id="WP_154526538.1">
    <property type="nucleotide sequence ID" value="NZ_VULZ01000013.1"/>
</dbReference>
<dbReference type="Gene3D" id="2.10.109.10">
    <property type="entry name" value="Umud Fragment, subunit A"/>
    <property type="match status" value="1"/>
</dbReference>
<gene>
    <name evidence="2" type="ORF">FYJ35_11030</name>
</gene>
<dbReference type="Gene3D" id="1.10.260.40">
    <property type="entry name" value="lambda repressor-like DNA-binding domains"/>
    <property type="match status" value="1"/>
</dbReference>
<dbReference type="AlphaFoldDB" id="A0A6L5X5Q0"/>
<dbReference type="GO" id="GO:0003677">
    <property type="term" value="F:DNA binding"/>
    <property type="evidence" value="ECO:0007669"/>
    <property type="project" value="InterPro"/>
</dbReference>
<dbReference type="CDD" id="cd06529">
    <property type="entry name" value="S24_LexA-like"/>
    <property type="match status" value="1"/>
</dbReference>
<dbReference type="PANTHER" id="PTHR33516:SF2">
    <property type="entry name" value="LEXA REPRESSOR-RELATED"/>
    <property type="match status" value="1"/>
</dbReference>
<dbReference type="InterPro" id="IPR036286">
    <property type="entry name" value="LexA/Signal_pep-like_sf"/>
</dbReference>
<sequence>MGEYADIKDRIKELRLSNGWSQQELADKLGVTNVAVSQWERGVKQPKMEMREALCDLFNVNMEYLNGNWDKISRLLTEDEAKLLDARRHNKLANDNSRLQVSSPRTVKVYGRIAGGVPIEMIEDVIDEVDLTTVPVKPGQKYFGLKISGHSMEPDIKDGDYIICIQADDAESGSIVAATVNGNDATCKRIMKYQDGIRLLPINPSYDVQYYTNKEVEELPVRVIGVVVESRHRYI</sequence>
<dbReference type="InterPro" id="IPR010982">
    <property type="entry name" value="Lambda_DNA-bd_dom_sf"/>
</dbReference>
<protein>
    <submittedName>
        <fullName evidence="2">Helix-turn-helix domain-containing protein</fullName>
    </submittedName>
</protein>
<comment type="caution">
    <text evidence="2">The sequence shown here is derived from an EMBL/GenBank/DDBJ whole genome shotgun (WGS) entry which is preliminary data.</text>
</comment>